<dbReference type="RefSeq" id="WP_085313448.1">
    <property type="nucleotide sequence ID" value="NZ_CP020746.1"/>
</dbReference>
<gene>
    <name evidence="2" type="ORF">B7492_32325</name>
</gene>
<dbReference type="AlphaFoldDB" id="A0A1W6AIN2"/>
<accession>A0A1W6AIN2</accession>
<geneLocation type="plasmid" evidence="2 3">
    <name>unnamed3</name>
</geneLocation>
<sequence length="153" mass="17721">MIKGLKKIGKVYIEKRELANDLFGRKEKLLLAINSLEKKYARSISEKEKDELINMHREAQKEFKMELIKKDSLPSPLQEKVIREIESIHVNSIAECIKLLQYMLKITNERINLYGSNIKTFYSSLPGMQLNLLEVMATVITALIVMLIGSYIY</sequence>
<protein>
    <submittedName>
        <fullName evidence="2">Uncharacterized protein</fullName>
    </submittedName>
</protein>
<evidence type="ECO:0000313" key="3">
    <source>
        <dbReference type="Proteomes" id="UP000192932"/>
    </source>
</evidence>
<organism evidence="2 3">
    <name type="scientific">Bacillus mycoides</name>
    <dbReference type="NCBI Taxonomy" id="1405"/>
    <lineage>
        <taxon>Bacteria</taxon>
        <taxon>Bacillati</taxon>
        <taxon>Bacillota</taxon>
        <taxon>Bacilli</taxon>
        <taxon>Bacillales</taxon>
        <taxon>Bacillaceae</taxon>
        <taxon>Bacillus</taxon>
        <taxon>Bacillus cereus group</taxon>
    </lineage>
</organism>
<proteinExistence type="predicted"/>
<keyword evidence="1" id="KW-0812">Transmembrane</keyword>
<name>A0A1W6AIN2_BACMY</name>
<dbReference type="Proteomes" id="UP000192932">
    <property type="component" value="Plasmid unnamed3"/>
</dbReference>
<evidence type="ECO:0000313" key="2">
    <source>
        <dbReference type="EMBL" id="ARJ25728.1"/>
    </source>
</evidence>
<feature type="transmembrane region" description="Helical" evidence="1">
    <location>
        <begin position="132"/>
        <end position="152"/>
    </location>
</feature>
<reference evidence="2 3" key="1">
    <citation type="submission" date="2017-04" db="EMBL/GenBank/DDBJ databases">
        <title>The Characteristic of a Fine Plant Growth-Promoting Rhizobacteria Bacillus mycoides Gnyt1 and its Whole Genome Sequencing Analysis.</title>
        <authorList>
            <person name="Li J.H."/>
            <person name="Yao T."/>
        </authorList>
    </citation>
    <scope>NUCLEOTIDE SEQUENCE [LARGE SCALE GENOMIC DNA]</scope>
    <source>
        <strain evidence="2 3">Gnyt1</strain>
        <plasmid evidence="3">Plasmid unnamed3</plasmid>
    </source>
</reference>
<keyword evidence="2" id="KW-0614">Plasmid</keyword>
<keyword evidence="1" id="KW-1133">Transmembrane helix</keyword>
<keyword evidence="1" id="KW-0472">Membrane</keyword>
<dbReference type="EMBL" id="CP020746">
    <property type="protein sequence ID" value="ARJ25728.1"/>
    <property type="molecule type" value="Genomic_DNA"/>
</dbReference>
<evidence type="ECO:0000256" key="1">
    <source>
        <dbReference type="SAM" id="Phobius"/>
    </source>
</evidence>